<feature type="transmembrane region" description="Helical" evidence="6">
    <location>
        <begin position="136"/>
        <end position="160"/>
    </location>
</feature>
<comment type="subcellular location">
    <subcellularLocation>
        <location evidence="6">Cell membrane</location>
        <topology evidence="6">Multi-pass membrane protein</topology>
    </subcellularLocation>
    <subcellularLocation>
        <location evidence="1">Membrane</location>
        <topology evidence="1">Multi-pass membrane protein</topology>
    </subcellularLocation>
</comment>
<reference evidence="9 10" key="1">
    <citation type="journal article" date="2014" name="Int. J. Syst. Evol. Microbiol.">
        <title>Nocardioides zeae sp. nov., isolated from the stem of Zea mays.</title>
        <authorList>
            <person name="Glaeser S.P."/>
            <person name="McInroy J.A."/>
            <person name="Busse H.J."/>
            <person name="Kampfer P."/>
        </authorList>
    </citation>
    <scope>NUCLEOTIDE SEQUENCE [LARGE SCALE GENOMIC DNA]</scope>
    <source>
        <strain evidence="9 10">JCM 30728</strain>
    </source>
</reference>
<dbReference type="Proteomes" id="UP000468687">
    <property type="component" value="Unassembled WGS sequence"/>
</dbReference>
<accession>A0A6P0HG06</accession>
<feature type="transmembrane region" description="Helical" evidence="6">
    <location>
        <begin position="15"/>
        <end position="38"/>
    </location>
</feature>
<evidence type="ECO:0000313" key="10">
    <source>
        <dbReference type="Proteomes" id="UP000468687"/>
    </source>
</evidence>
<name>A0A6P0HG06_9ACTN</name>
<keyword evidence="5 6" id="KW-0472">Membrane</keyword>
<feature type="domain" description="ABC transmembrane type-1" evidence="8">
    <location>
        <begin position="15"/>
        <end position="198"/>
    </location>
</feature>
<dbReference type="Gene3D" id="1.10.3720.10">
    <property type="entry name" value="MetI-like"/>
    <property type="match status" value="1"/>
</dbReference>
<keyword evidence="2 6" id="KW-0813">Transport</keyword>
<evidence type="ECO:0000259" key="8">
    <source>
        <dbReference type="PROSITE" id="PS50928"/>
    </source>
</evidence>
<keyword evidence="3 6" id="KW-0812">Transmembrane</keyword>
<feature type="transmembrane region" description="Helical" evidence="6">
    <location>
        <begin position="50"/>
        <end position="73"/>
    </location>
</feature>
<sequence>MKWLSQNYPQVVDLFLTHLALSVPAIVASLLIAVPLGWSAQHGRGLRGPVLVGVGLLYAIPSLPLFIIVPVLIGTPLRSSSTMIVVLTVYGVAVLVRSAADAFASVPAATLDAAAAVGHTRWSSFWRVELPLAGPVLLAGVRVITVSTVSLVSVGAVIGIQSLGTLFTDGFQRGIRFEVLTGIVLIVALAVLLDGLVVLAGRLLMPWTRRSAGIRGSRRRGGPGRRGDSGRVLAEPQLAGAAQPEGASR</sequence>
<protein>
    <submittedName>
        <fullName evidence="9">ABC transporter permease subunit</fullName>
    </submittedName>
</protein>
<dbReference type="CDD" id="cd06261">
    <property type="entry name" value="TM_PBP2"/>
    <property type="match status" value="1"/>
</dbReference>
<keyword evidence="10" id="KW-1185">Reference proteome</keyword>
<dbReference type="EMBL" id="JAAGXA010000002">
    <property type="protein sequence ID" value="NEN77456.1"/>
    <property type="molecule type" value="Genomic_DNA"/>
</dbReference>
<feature type="transmembrane region" description="Helical" evidence="6">
    <location>
        <begin position="180"/>
        <end position="205"/>
    </location>
</feature>
<dbReference type="InterPro" id="IPR035906">
    <property type="entry name" value="MetI-like_sf"/>
</dbReference>
<dbReference type="InterPro" id="IPR051204">
    <property type="entry name" value="ABC_transp_perm/SBD"/>
</dbReference>
<feature type="region of interest" description="Disordered" evidence="7">
    <location>
        <begin position="214"/>
        <end position="249"/>
    </location>
</feature>
<dbReference type="PROSITE" id="PS50928">
    <property type="entry name" value="ABC_TM1"/>
    <property type="match status" value="1"/>
</dbReference>
<comment type="similarity">
    <text evidence="6">Belongs to the binding-protein-dependent transport system permease family.</text>
</comment>
<dbReference type="InterPro" id="IPR000515">
    <property type="entry name" value="MetI-like"/>
</dbReference>
<evidence type="ECO:0000256" key="3">
    <source>
        <dbReference type="ARBA" id="ARBA00022692"/>
    </source>
</evidence>
<dbReference type="Pfam" id="PF00528">
    <property type="entry name" value="BPD_transp_1"/>
    <property type="match status" value="1"/>
</dbReference>
<dbReference type="RefSeq" id="WP_163770819.1">
    <property type="nucleotide sequence ID" value="NZ_JAAGXA010000002.1"/>
</dbReference>
<evidence type="ECO:0000313" key="9">
    <source>
        <dbReference type="EMBL" id="NEN77456.1"/>
    </source>
</evidence>
<dbReference type="GO" id="GO:0031460">
    <property type="term" value="P:glycine betaine transport"/>
    <property type="evidence" value="ECO:0007669"/>
    <property type="project" value="TreeGrafter"/>
</dbReference>
<dbReference type="SUPFAM" id="SSF161098">
    <property type="entry name" value="MetI-like"/>
    <property type="match status" value="1"/>
</dbReference>
<evidence type="ECO:0000256" key="5">
    <source>
        <dbReference type="ARBA" id="ARBA00023136"/>
    </source>
</evidence>
<organism evidence="9 10">
    <name type="scientific">Nocardioides zeae</name>
    <dbReference type="NCBI Taxonomy" id="1457234"/>
    <lineage>
        <taxon>Bacteria</taxon>
        <taxon>Bacillati</taxon>
        <taxon>Actinomycetota</taxon>
        <taxon>Actinomycetes</taxon>
        <taxon>Propionibacteriales</taxon>
        <taxon>Nocardioidaceae</taxon>
        <taxon>Nocardioides</taxon>
    </lineage>
</organism>
<evidence type="ECO:0000256" key="1">
    <source>
        <dbReference type="ARBA" id="ARBA00004141"/>
    </source>
</evidence>
<evidence type="ECO:0000256" key="4">
    <source>
        <dbReference type="ARBA" id="ARBA00022989"/>
    </source>
</evidence>
<evidence type="ECO:0000256" key="7">
    <source>
        <dbReference type="SAM" id="MobiDB-lite"/>
    </source>
</evidence>
<evidence type="ECO:0000256" key="6">
    <source>
        <dbReference type="RuleBase" id="RU363032"/>
    </source>
</evidence>
<dbReference type="GO" id="GO:0055085">
    <property type="term" value="P:transmembrane transport"/>
    <property type="evidence" value="ECO:0007669"/>
    <property type="project" value="InterPro"/>
</dbReference>
<dbReference type="PANTHER" id="PTHR30177:SF4">
    <property type="entry name" value="OSMOPROTECTANT IMPORT PERMEASE PROTEIN OSMW"/>
    <property type="match status" value="1"/>
</dbReference>
<comment type="caution">
    <text evidence="9">The sequence shown here is derived from an EMBL/GenBank/DDBJ whole genome shotgun (WGS) entry which is preliminary data.</text>
</comment>
<dbReference type="PANTHER" id="PTHR30177">
    <property type="entry name" value="GLYCINE BETAINE/L-PROLINE TRANSPORT SYSTEM PERMEASE PROTEIN PROW"/>
    <property type="match status" value="1"/>
</dbReference>
<dbReference type="AlphaFoldDB" id="A0A6P0HG06"/>
<feature type="transmembrane region" description="Helical" evidence="6">
    <location>
        <begin position="79"/>
        <end position="96"/>
    </location>
</feature>
<dbReference type="GO" id="GO:0005886">
    <property type="term" value="C:plasma membrane"/>
    <property type="evidence" value="ECO:0007669"/>
    <property type="project" value="UniProtKB-SubCell"/>
</dbReference>
<keyword evidence="4 6" id="KW-1133">Transmembrane helix</keyword>
<proteinExistence type="inferred from homology"/>
<gene>
    <name evidence="9" type="ORF">G3T38_04105</name>
</gene>
<evidence type="ECO:0000256" key="2">
    <source>
        <dbReference type="ARBA" id="ARBA00022448"/>
    </source>
</evidence>